<feature type="domain" description="S1 motif" evidence="10">
    <location>
        <begin position="495"/>
        <end position="563"/>
    </location>
</feature>
<organism evidence="11 12">
    <name type="scientific">Solibaculum mannosilyticum</name>
    <dbReference type="NCBI Taxonomy" id="2780922"/>
    <lineage>
        <taxon>Bacteria</taxon>
        <taxon>Bacillati</taxon>
        <taxon>Bacillota</taxon>
        <taxon>Clostridia</taxon>
        <taxon>Eubacteriales</taxon>
        <taxon>Oscillospiraceae</taxon>
        <taxon>Solibaculum</taxon>
    </lineage>
</organism>
<feature type="binding site" evidence="8">
    <location>
        <position position="123"/>
    </location>
    <ligand>
        <name>dimethylallyl diphosphate</name>
        <dbReference type="ChEBI" id="CHEBI:57623"/>
    </ligand>
</feature>
<evidence type="ECO:0000259" key="10">
    <source>
        <dbReference type="PROSITE" id="PS50126"/>
    </source>
</evidence>
<dbReference type="EC" id="1.17.7.4" evidence="8"/>
<dbReference type="GO" id="GO:0006412">
    <property type="term" value="P:translation"/>
    <property type="evidence" value="ECO:0007669"/>
    <property type="project" value="TreeGrafter"/>
</dbReference>
<feature type="binding site" evidence="8">
    <location>
        <position position="224"/>
    </location>
    <ligand>
        <name>isopentenyl diphosphate</name>
        <dbReference type="ChEBI" id="CHEBI:128769"/>
    </ligand>
</feature>
<dbReference type="UniPathway" id="UPA00056">
    <property type="reaction ID" value="UER00097"/>
</dbReference>
<feature type="binding site" evidence="8">
    <location>
        <position position="266"/>
    </location>
    <ligand>
        <name>dimethylallyl diphosphate</name>
        <dbReference type="ChEBI" id="CHEBI:57623"/>
    </ligand>
</feature>
<evidence type="ECO:0000313" key="12">
    <source>
        <dbReference type="Proteomes" id="UP000593890"/>
    </source>
</evidence>
<comment type="pathway">
    <text evidence="8">Isoprenoid biosynthesis; isopentenyl diphosphate biosynthesis via DXP pathway; isopentenyl diphosphate from 1-deoxy-D-xylulose 5-phosphate: step 6/6.</text>
</comment>
<comment type="cofactor">
    <cofactor evidence="8">
        <name>[4Fe-4S] cluster</name>
        <dbReference type="ChEBI" id="CHEBI:49883"/>
    </cofactor>
    <text evidence="8">Binds 1 [4Fe-4S] cluster per subunit.</text>
</comment>
<dbReference type="InterPro" id="IPR050437">
    <property type="entry name" value="Ribos_protein_bS1-like"/>
</dbReference>
<comment type="catalytic activity">
    <reaction evidence="8">
        <text>isopentenyl diphosphate + 2 oxidized [2Fe-2S]-[ferredoxin] + H2O = (2E)-4-hydroxy-3-methylbut-2-enyl diphosphate + 2 reduced [2Fe-2S]-[ferredoxin] + 2 H(+)</text>
        <dbReference type="Rhea" id="RHEA:24488"/>
        <dbReference type="Rhea" id="RHEA-COMP:10000"/>
        <dbReference type="Rhea" id="RHEA-COMP:10001"/>
        <dbReference type="ChEBI" id="CHEBI:15377"/>
        <dbReference type="ChEBI" id="CHEBI:15378"/>
        <dbReference type="ChEBI" id="CHEBI:33737"/>
        <dbReference type="ChEBI" id="CHEBI:33738"/>
        <dbReference type="ChEBI" id="CHEBI:128753"/>
        <dbReference type="ChEBI" id="CHEBI:128769"/>
        <dbReference type="EC" id="1.17.7.4"/>
    </reaction>
</comment>
<dbReference type="UniPathway" id="UPA00059">
    <property type="reaction ID" value="UER00105"/>
</dbReference>
<dbReference type="Pfam" id="PF02401">
    <property type="entry name" value="LYTB"/>
    <property type="match status" value="1"/>
</dbReference>
<feature type="binding site" evidence="8">
    <location>
        <position position="223"/>
    </location>
    <ligand>
        <name>(2E)-4-hydroxy-3-methylbut-2-enyl diphosphate</name>
        <dbReference type="ChEBI" id="CHEBI:128753"/>
    </ligand>
</feature>
<feature type="binding site" evidence="8">
    <location>
        <position position="95"/>
    </location>
    <ligand>
        <name>[4Fe-4S] cluster</name>
        <dbReference type="ChEBI" id="CHEBI:49883"/>
    </ligand>
</feature>
<dbReference type="PANTHER" id="PTHR10724:SF7">
    <property type="entry name" value="SMALL RIBOSOMAL SUBUNIT PROTEIN BS1C"/>
    <property type="match status" value="1"/>
</dbReference>
<feature type="binding site" evidence="8">
    <location>
        <position position="40"/>
    </location>
    <ligand>
        <name>dimethylallyl diphosphate</name>
        <dbReference type="ChEBI" id="CHEBI:57623"/>
    </ligand>
</feature>
<dbReference type="NCBIfam" id="NF005208">
    <property type="entry name" value="PRK06676.1"/>
    <property type="match status" value="1"/>
</dbReference>
<keyword evidence="8" id="KW-0560">Oxidoreductase</keyword>
<feature type="compositionally biased region" description="Basic and acidic residues" evidence="9">
    <location>
        <begin position="662"/>
        <end position="672"/>
    </location>
</feature>
<feature type="binding site" evidence="8">
    <location>
        <position position="266"/>
    </location>
    <ligand>
        <name>isopentenyl diphosphate</name>
        <dbReference type="ChEBI" id="CHEBI:128769"/>
    </ligand>
</feature>
<dbReference type="GO" id="GO:0005737">
    <property type="term" value="C:cytoplasm"/>
    <property type="evidence" value="ECO:0007669"/>
    <property type="project" value="UniProtKB-ARBA"/>
</dbReference>
<evidence type="ECO:0000256" key="8">
    <source>
        <dbReference type="HAMAP-Rule" id="MF_00191"/>
    </source>
</evidence>
<dbReference type="PANTHER" id="PTHR10724">
    <property type="entry name" value="30S RIBOSOMAL PROTEIN S1"/>
    <property type="match status" value="1"/>
</dbReference>
<feature type="binding site" evidence="8">
    <location>
        <position position="225"/>
    </location>
    <ligand>
        <name>isopentenyl diphosphate</name>
        <dbReference type="ChEBI" id="CHEBI:128769"/>
    </ligand>
</feature>
<dbReference type="PROSITE" id="PS50126">
    <property type="entry name" value="S1"/>
    <property type="match status" value="4"/>
</dbReference>
<feature type="binding site" evidence="8">
    <location>
        <position position="73"/>
    </location>
    <ligand>
        <name>(2E)-4-hydroxy-3-methylbut-2-enyl diphosphate</name>
        <dbReference type="ChEBI" id="CHEBI:128753"/>
    </ligand>
</feature>
<dbReference type="PRINTS" id="PR00681">
    <property type="entry name" value="RIBOSOMALS1"/>
</dbReference>
<evidence type="ECO:0000313" key="11">
    <source>
        <dbReference type="EMBL" id="BCI60971.1"/>
    </source>
</evidence>
<dbReference type="Pfam" id="PF00575">
    <property type="entry name" value="S1"/>
    <property type="match status" value="4"/>
</dbReference>
<keyword evidence="6 8" id="KW-0411">Iron-sulfur</keyword>
<dbReference type="SMART" id="SM00316">
    <property type="entry name" value="S1"/>
    <property type="match status" value="4"/>
</dbReference>
<dbReference type="CDD" id="cd04465">
    <property type="entry name" value="S1_RPS1_repeat_ec2_hs2"/>
    <property type="match status" value="1"/>
</dbReference>
<dbReference type="Gene3D" id="3.40.50.11270">
    <property type="match status" value="1"/>
</dbReference>
<reference evidence="12" key="1">
    <citation type="submission" date="2020-07" db="EMBL/GenBank/DDBJ databases">
        <title>Complete genome sequencing of Clostridia bacterium strain 12CBH8.</title>
        <authorList>
            <person name="Sakamoto M."/>
            <person name="Murakami T."/>
            <person name="Mori H."/>
        </authorList>
    </citation>
    <scope>NUCLEOTIDE SEQUENCE [LARGE SCALE GENOMIC DNA]</scope>
    <source>
        <strain evidence="12">12CBH8</strain>
    </source>
</reference>
<feature type="region of interest" description="Disordered" evidence="9">
    <location>
        <begin position="662"/>
        <end position="684"/>
    </location>
</feature>
<feature type="binding site" evidence="8">
    <location>
        <position position="40"/>
    </location>
    <ligand>
        <name>isopentenyl diphosphate</name>
        <dbReference type="ChEBI" id="CHEBI:128769"/>
    </ligand>
</feature>
<name>A0A7I8D2B2_9FIRM</name>
<proteinExistence type="inferred from homology"/>
<feature type="binding site" evidence="8">
    <location>
        <position position="223"/>
    </location>
    <ligand>
        <name>isopentenyl diphosphate</name>
        <dbReference type="ChEBI" id="CHEBI:128769"/>
    </ligand>
</feature>
<feature type="binding site" evidence="8">
    <location>
        <position position="73"/>
    </location>
    <ligand>
        <name>dimethylallyl diphosphate</name>
        <dbReference type="ChEBI" id="CHEBI:57623"/>
    </ligand>
</feature>
<dbReference type="GO" id="GO:0019288">
    <property type="term" value="P:isopentenyl diphosphate biosynthetic process, methylerythritol 4-phosphate pathway"/>
    <property type="evidence" value="ECO:0007669"/>
    <property type="project" value="UniProtKB-UniRule"/>
</dbReference>
<feature type="active site" description="Proton donor" evidence="8">
    <location>
        <position position="125"/>
    </location>
</feature>
<dbReference type="Proteomes" id="UP000593890">
    <property type="component" value="Chromosome"/>
</dbReference>
<feature type="binding site" evidence="8">
    <location>
        <position position="224"/>
    </location>
    <ligand>
        <name>(2E)-4-hydroxy-3-methylbut-2-enyl diphosphate</name>
        <dbReference type="ChEBI" id="CHEBI:128753"/>
    </ligand>
</feature>
<feature type="compositionally biased region" description="Acidic residues" evidence="9">
    <location>
        <begin position="673"/>
        <end position="684"/>
    </location>
</feature>
<keyword evidence="2 8" id="KW-0004">4Fe-4S</keyword>
<comment type="pathway">
    <text evidence="8">Isoprenoid biosynthesis; dimethylallyl diphosphate biosynthesis; dimethylallyl diphosphate from (2E)-4-hydroxy-3-methylbutenyl diphosphate: step 1/1.</text>
</comment>
<feature type="binding site" evidence="8">
    <location>
        <position position="195"/>
    </location>
    <ligand>
        <name>[4Fe-4S] cluster</name>
        <dbReference type="ChEBI" id="CHEBI:49883"/>
    </ligand>
</feature>
<dbReference type="NCBIfam" id="TIGR00216">
    <property type="entry name" value="ispH_lytB"/>
    <property type="match status" value="1"/>
</dbReference>
<feature type="binding site" evidence="8">
    <location>
        <position position="12"/>
    </location>
    <ligand>
        <name>[4Fe-4S] cluster</name>
        <dbReference type="ChEBI" id="CHEBI:49883"/>
    </ligand>
</feature>
<dbReference type="GO" id="GO:0050992">
    <property type="term" value="P:dimethylallyl diphosphate biosynthetic process"/>
    <property type="evidence" value="ECO:0007669"/>
    <property type="project" value="UniProtKB-UniRule"/>
</dbReference>
<dbReference type="InterPro" id="IPR012340">
    <property type="entry name" value="NA-bd_OB-fold"/>
</dbReference>
<dbReference type="AlphaFoldDB" id="A0A7I8D2B2"/>
<comment type="similarity">
    <text evidence="1">Belongs to the bacterial ribosomal protein bS1 family.</text>
</comment>
<dbReference type="GO" id="GO:0051539">
    <property type="term" value="F:4 iron, 4 sulfur cluster binding"/>
    <property type="evidence" value="ECO:0007669"/>
    <property type="project" value="UniProtKB-UniRule"/>
</dbReference>
<feature type="binding site" evidence="8">
    <location>
        <position position="225"/>
    </location>
    <ligand>
        <name>dimethylallyl diphosphate</name>
        <dbReference type="ChEBI" id="CHEBI:57623"/>
    </ligand>
</feature>
<keyword evidence="4" id="KW-0689">Ribosomal protein</keyword>
<dbReference type="CDD" id="cd05687">
    <property type="entry name" value="S1_RPS1_repeat_ec1_hs1"/>
    <property type="match status" value="1"/>
</dbReference>
<dbReference type="InterPro" id="IPR003451">
    <property type="entry name" value="LytB/IspH"/>
</dbReference>
<keyword evidence="12" id="KW-1185">Reference proteome</keyword>
<dbReference type="HAMAP" id="MF_00191">
    <property type="entry name" value="IspH"/>
    <property type="match status" value="1"/>
</dbReference>
<feature type="binding site" evidence="8">
    <location>
        <position position="73"/>
    </location>
    <ligand>
        <name>isopentenyl diphosphate</name>
        <dbReference type="ChEBI" id="CHEBI:128769"/>
    </ligand>
</feature>
<feature type="domain" description="S1 motif" evidence="10">
    <location>
        <begin position="321"/>
        <end position="390"/>
    </location>
</feature>
<dbReference type="GO" id="GO:0003735">
    <property type="term" value="F:structural constituent of ribosome"/>
    <property type="evidence" value="ECO:0007669"/>
    <property type="project" value="TreeGrafter"/>
</dbReference>
<feature type="binding site" evidence="8">
    <location>
        <position position="40"/>
    </location>
    <ligand>
        <name>(2E)-4-hydroxy-3-methylbut-2-enyl diphosphate</name>
        <dbReference type="ChEBI" id="CHEBI:128753"/>
    </ligand>
</feature>
<evidence type="ECO:0000256" key="3">
    <source>
        <dbReference type="ARBA" id="ARBA00022723"/>
    </source>
</evidence>
<comment type="catalytic activity">
    <reaction evidence="8">
        <text>dimethylallyl diphosphate + 2 oxidized [2Fe-2S]-[ferredoxin] + H2O = (2E)-4-hydroxy-3-methylbut-2-enyl diphosphate + 2 reduced [2Fe-2S]-[ferredoxin] + 2 H(+)</text>
        <dbReference type="Rhea" id="RHEA:24825"/>
        <dbReference type="Rhea" id="RHEA-COMP:10000"/>
        <dbReference type="Rhea" id="RHEA-COMP:10001"/>
        <dbReference type="ChEBI" id="CHEBI:15377"/>
        <dbReference type="ChEBI" id="CHEBI:15378"/>
        <dbReference type="ChEBI" id="CHEBI:33737"/>
        <dbReference type="ChEBI" id="CHEBI:33738"/>
        <dbReference type="ChEBI" id="CHEBI:57623"/>
        <dbReference type="ChEBI" id="CHEBI:128753"/>
        <dbReference type="EC" id="1.17.7.4"/>
    </reaction>
</comment>
<sequence>MSITVAKSAGFCFGVTRAVDLVYRLLDEGKKVCTLGPIIHNDHVVKDLEARGVCIAGSVDDVPDGYMVVIRSHGVGRPVYEAIEKRGLHFADATCPFVAKIHHIVAERSGMGEVILIAGDENHPEVQGVRGHCRGKSYVFRDAGQLEELVKSHPEFGEKGISIVAQTTFSLKEWKKCLEGAKKVYTNAVIFDTICNATGTRQMEAEQLAAQSDLMIIVGGRQSSNTEKLRSVCAAHCETVLIEEASELPVKQVRRAGSIGVTAGASTPASIIKEVLQAMSEIVNNEMEKQEPVEQEAPQKSFDEMTFEEALEASLKNLNTGEKVKGVVVSIAPNEIQVDVGRKQAGYVPLSELTSDPNAKPEDIVKVGDEIELLIMRTNDQEGTIMLSKRRLDAAKGWEEIVDASENGTIMEGTVTEIIKGGLLAVCNNVKVFIPASQATMSRGEPLEDLLRKKVQFRIIEINRNRKRAVGSIRSVLKDQRKELEDKFWESVEVGAHYTGTVKSLTSYGAFVDIGGVDGMIHVSELSWSRIKHPSEVVKVGDTVDVTIKEIDPEKRRISLGYRKAEDNPWEILKRDYPVGTVCDVKIVGMTQFGAFAQIIPGIDGLIHISQIADRRVGKPQDVLSVGQVVKAKITDIDFEKKRISLSIRVLIEEGILDPADFEDKPEVAAEKAEEEAAEAPVEE</sequence>
<evidence type="ECO:0000256" key="1">
    <source>
        <dbReference type="ARBA" id="ARBA00006767"/>
    </source>
</evidence>
<dbReference type="GO" id="GO:0046872">
    <property type="term" value="F:metal ion binding"/>
    <property type="evidence" value="ECO:0007669"/>
    <property type="project" value="UniProtKB-KW"/>
</dbReference>
<protein>
    <recommendedName>
        <fullName evidence="8">4-hydroxy-3-methylbut-2-enyl diphosphate reductase</fullName>
        <shortName evidence="8">HMBPP reductase</shortName>
        <ecNumber evidence="8">1.17.7.4</ecNumber>
    </recommendedName>
</protein>
<dbReference type="CDD" id="cd13944">
    <property type="entry name" value="lytB_ispH"/>
    <property type="match status" value="1"/>
</dbReference>
<dbReference type="GO" id="GO:0016114">
    <property type="term" value="P:terpenoid biosynthetic process"/>
    <property type="evidence" value="ECO:0007669"/>
    <property type="project" value="UniProtKB-UniRule"/>
</dbReference>
<dbReference type="GO" id="GO:0003729">
    <property type="term" value="F:mRNA binding"/>
    <property type="evidence" value="ECO:0007669"/>
    <property type="project" value="UniProtKB-ARBA"/>
</dbReference>
<feature type="binding site" evidence="8">
    <location>
        <position position="223"/>
    </location>
    <ligand>
        <name>dimethylallyl diphosphate</name>
        <dbReference type="ChEBI" id="CHEBI:57623"/>
    </ligand>
</feature>
<dbReference type="GO" id="GO:0051745">
    <property type="term" value="F:4-hydroxy-3-methylbut-2-enyl diphosphate reductase activity"/>
    <property type="evidence" value="ECO:0007669"/>
    <property type="project" value="UniProtKB-UniRule"/>
</dbReference>
<feature type="binding site" evidence="8">
    <location>
        <position position="123"/>
    </location>
    <ligand>
        <name>isopentenyl diphosphate</name>
        <dbReference type="ChEBI" id="CHEBI:128769"/>
    </ligand>
</feature>
<gene>
    <name evidence="8 11" type="primary">ispH</name>
    <name evidence="11" type="ORF">C12CBH8_16100</name>
</gene>
<dbReference type="InterPro" id="IPR035104">
    <property type="entry name" value="Ribosomal_protein_S1-like"/>
</dbReference>
<evidence type="ECO:0000256" key="7">
    <source>
        <dbReference type="ARBA" id="ARBA00023274"/>
    </source>
</evidence>
<dbReference type="FunFam" id="2.40.50.140:FF:000051">
    <property type="entry name" value="RNA-binding transcriptional accessory protein"/>
    <property type="match status" value="1"/>
</dbReference>
<evidence type="ECO:0000256" key="5">
    <source>
        <dbReference type="ARBA" id="ARBA00023004"/>
    </source>
</evidence>
<keyword evidence="3 8" id="KW-0479">Metal-binding</keyword>
<dbReference type="InterPro" id="IPR003029">
    <property type="entry name" value="S1_domain"/>
</dbReference>
<comment type="similarity">
    <text evidence="8">Belongs to the IspH family.</text>
</comment>
<dbReference type="EMBL" id="AP023321">
    <property type="protein sequence ID" value="BCI60971.1"/>
    <property type="molecule type" value="Genomic_DNA"/>
</dbReference>
<feature type="binding site" evidence="8">
    <location>
        <position position="123"/>
    </location>
    <ligand>
        <name>(2E)-4-hydroxy-3-methylbut-2-enyl diphosphate</name>
        <dbReference type="ChEBI" id="CHEBI:128753"/>
    </ligand>
</feature>
<dbReference type="RefSeq" id="WP_215532984.1">
    <property type="nucleotide sequence ID" value="NZ_AP023321.1"/>
</dbReference>
<feature type="binding site" evidence="8">
    <location>
        <position position="224"/>
    </location>
    <ligand>
        <name>dimethylallyl diphosphate</name>
        <dbReference type="ChEBI" id="CHEBI:57623"/>
    </ligand>
</feature>
<keyword evidence="7" id="KW-0687">Ribonucleoprotein</keyword>
<dbReference type="CDD" id="cd05688">
    <property type="entry name" value="S1_RPS1_repeat_ec3"/>
    <property type="match status" value="1"/>
</dbReference>
<feature type="binding site" evidence="8">
    <location>
        <position position="225"/>
    </location>
    <ligand>
        <name>(2E)-4-hydroxy-3-methylbut-2-enyl diphosphate</name>
        <dbReference type="ChEBI" id="CHEBI:128753"/>
    </ligand>
</feature>
<evidence type="ECO:0000256" key="9">
    <source>
        <dbReference type="SAM" id="MobiDB-lite"/>
    </source>
</evidence>
<accession>A0A7I8D2B2</accession>
<evidence type="ECO:0000256" key="4">
    <source>
        <dbReference type="ARBA" id="ARBA00022980"/>
    </source>
</evidence>
<dbReference type="NCBIfam" id="NF000907">
    <property type="entry name" value="PRK00087.1"/>
    <property type="match status" value="1"/>
</dbReference>
<comment type="function">
    <text evidence="8">Catalyzes the conversion of 1-hydroxy-2-methyl-2-(E)-butenyl 4-diphosphate (HMBPP) into a mixture of isopentenyl diphosphate (IPP) and dimethylallyl diphosphate (DMAPP). Acts in the terminal step of the DOXP/MEP pathway for isoprenoid precursor biosynthesis.</text>
</comment>
<keyword evidence="8" id="KW-0414">Isoprene biosynthesis</keyword>
<evidence type="ECO:0000256" key="6">
    <source>
        <dbReference type="ARBA" id="ARBA00023014"/>
    </source>
</evidence>
<dbReference type="Gene3D" id="3.40.1010.20">
    <property type="entry name" value="4-hydroxy-3-methylbut-2-enyl diphosphate reductase, catalytic domain"/>
    <property type="match status" value="2"/>
</dbReference>
<keyword evidence="5 8" id="KW-0408">Iron</keyword>
<feature type="binding site" evidence="8">
    <location>
        <position position="266"/>
    </location>
    <ligand>
        <name>(2E)-4-hydroxy-3-methylbut-2-enyl diphosphate</name>
        <dbReference type="ChEBI" id="CHEBI:128753"/>
    </ligand>
</feature>
<feature type="binding site" evidence="8">
    <location>
        <position position="167"/>
    </location>
    <ligand>
        <name>(2E)-4-hydroxy-3-methylbut-2-enyl diphosphate</name>
        <dbReference type="ChEBI" id="CHEBI:128753"/>
    </ligand>
</feature>
<dbReference type="KEGG" id="sman:C12CBH8_16100"/>
<dbReference type="SUPFAM" id="SSF50249">
    <property type="entry name" value="Nucleic acid-binding proteins"/>
    <property type="match status" value="4"/>
</dbReference>
<evidence type="ECO:0000256" key="2">
    <source>
        <dbReference type="ARBA" id="ARBA00022485"/>
    </source>
</evidence>
<dbReference type="Gene3D" id="2.40.50.140">
    <property type="entry name" value="Nucleic acid-binding proteins"/>
    <property type="match status" value="4"/>
</dbReference>
<feature type="domain" description="S1 motif" evidence="10">
    <location>
        <begin position="580"/>
        <end position="649"/>
    </location>
</feature>
<feature type="domain" description="S1 motif" evidence="10">
    <location>
        <begin position="408"/>
        <end position="474"/>
    </location>
</feature>